<keyword evidence="3" id="KW-1185">Reference proteome</keyword>
<name>A0ABU6TFR3_9FABA</name>
<dbReference type="PANTHER" id="PTHR46033:SF8">
    <property type="entry name" value="PROTEIN MAINTENANCE OF MERISTEMS-LIKE"/>
    <property type="match status" value="1"/>
</dbReference>
<accession>A0ABU6TFR3</accession>
<reference evidence="2 3" key="1">
    <citation type="journal article" date="2023" name="Plants (Basel)">
        <title>Bridging the Gap: Combining Genomics and Transcriptomics Approaches to Understand Stylosanthes scabra, an Orphan Legume from the Brazilian Caatinga.</title>
        <authorList>
            <person name="Ferreira-Neto J.R.C."/>
            <person name="da Silva M.D."/>
            <person name="Binneck E."/>
            <person name="de Melo N.F."/>
            <person name="da Silva R.H."/>
            <person name="de Melo A.L.T.M."/>
            <person name="Pandolfi V."/>
            <person name="Bustamante F.O."/>
            <person name="Brasileiro-Vidal A.C."/>
            <person name="Benko-Iseppon A.M."/>
        </authorList>
    </citation>
    <scope>NUCLEOTIDE SEQUENCE [LARGE SCALE GENOMIC DNA]</scope>
    <source>
        <tissue evidence="2">Leaves</tissue>
    </source>
</reference>
<evidence type="ECO:0000313" key="2">
    <source>
        <dbReference type="EMBL" id="MED6146703.1"/>
    </source>
</evidence>
<evidence type="ECO:0000313" key="3">
    <source>
        <dbReference type="Proteomes" id="UP001341840"/>
    </source>
</evidence>
<gene>
    <name evidence="2" type="ORF">PIB30_036939</name>
</gene>
<sequence>MAPRRPPRGDAQAGQHNEAGPSVWAGQAPHETEYLNKLNDEWHIAGALRERVLLPSRCGFLMLVSDRLMPFMTNAVFGYAIQLRDFAFDTALLSAFVERWRPETHTFHLP</sequence>
<dbReference type="PANTHER" id="PTHR46033">
    <property type="entry name" value="PROTEIN MAIN-LIKE 2"/>
    <property type="match status" value="1"/>
</dbReference>
<protein>
    <recommendedName>
        <fullName evidence="4">Aminotransferase-like plant mobile domain-containing protein</fullName>
    </recommendedName>
</protein>
<evidence type="ECO:0008006" key="4">
    <source>
        <dbReference type="Google" id="ProtNLM"/>
    </source>
</evidence>
<dbReference type="Proteomes" id="UP001341840">
    <property type="component" value="Unassembled WGS sequence"/>
</dbReference>
<dbReference type="InterPro" id="IPR044824">
    <property type="entry name" value="MAIN-like"/>
</dbReference>
<dbReference type="EMBL" id="JASCZI010090804">
    <property type="protein sequence ID" value="MED6146703.1"/>
    <property type="molecule type" value="Genomic_DNA"/>
</dbReference>
<proteinExistence type="predicted"/>
<evidence type="ECO:0000256" key="1">
    <source>
        <dbReference type="SAM" id="MobiDB-lite"/>
    </source>
</evidence>
<organism evidence="2 3">
    <name type="scientific">Stylosanthes scabra</name>
    <dbReference type="NCBI Taxonomy" id="79078"/>
    <lineage>
        <taxon>Eukaryota</taxon>
        <taxon>Viridiplantae</taxon>
        <taxon>Streptophyta</taxon>
        <taxon>Embryophyta</taxon>
        <taxon>Tracheophyta</taxon>
        <taxon>Spermatophyta</taxon>
        <taxon>Magnoliopsida</taxon>
        <taxon>eudicotyledons</taxon>
        <taxon>Gunneridae</taxon>
        <taxon>Pentapetalae</taxon>
        <taxon>rosids</taxon>
        <taxon>fabids</taxon>
        <taxon>Fabales</taxon>
        <taxon>Fabaceae</taxon>
        <taxon>Papilionoideae</taxon>
        <taxon>50 kb inversion clade</taxon>
        <taxon>dalbergioids sensu lato</taxon>
        <taxon>Dalbergieae</taxon>
        <taxon>Pterocarpus clade</taxon>
        <taxon>Stylosanthes</taxon>
    </lineage>
</organism>
<feature type="region of interest" description="Disordered" evidence="1">
    <location>
        <begin position="1"/>
        <end position="26"/>
    </location>
</feature>
<comment type="caution">
    <text evidence="2">The sequence shown here is derived from an EMBL/GenBank/DDBJ whole genome shotgun (WGS) entry which is preliminary data.</text>
</comment>